<evidence type="ECO:0000313" key="2">
    <source>
        <dbReference type="Proteomes" id="UP000829196"/>
    </source>
</evidence>
<sequence length="116" mass="13323">MFIDPVEDYLVLFASHVMHHIGQNTSFELPYEIGGIDYNLQWFMALSALSSWSKNCGFHLGRLSYCFLKRQIANGGSACRFTTFVKFEDLSDPHFEVEYSDFVLRAINLVNSKQSI</sequence>
<protein>
    <submittedName>
        <fullName evidence="1">Uncharacterized protein</fullName>
    </submittedName>
</protein>
<gene>
    <name evidence="1" type="ORF">KFK09_012264</name>
</gene>
<keyword evidence="2" id="KW-1185">Reference proteome</keyword>
<evidence type="ECO:0000313" key="1">
    <source>
        <dbReference type="EMBL" id="KAI0511634.1"/>
    </source>
</evidence>
<accession>A0A8T3BGV9</accession>
<reference evidence="1" key="1">
    <citation type="journal article" date="2022" name="Front. Genet.">
        <title>Chromosome-Scale Assembly of the Dendrobium nobile Genome Provides Insights Into the Molecular Mechanism of the Biosynthesis of the Medicinal Active Ingredient of Dendrobium.</title>
        <authorList>
            <person name="Xu Q."/>
            <person name="Niu S.-C."/>
            <person name="Li K.-L."/>
            <person name="Zheng P.-J."/>
            <person name="Zhang X.-J."/>
            <person name="Jia Y."/>
            <person name="Liu Y."/>
            <person name="Niu Y.-X."/>
            <person name="Yu L.-H."/>
            <person name="Chen D.-F."/>
            <person name="Zhang G.-Q."/>
        </authorList>
    </citation>
    <scope>NUCLEOTIDE SEQUENCE</scope>
    <source>
        <tissue evidence="1">Leaf</tissue>
    </source>
</reference>
<name>A0A8T3BGV9_DENNO</name>
<dbReference type="Proteomes" id="UP000829196">
    <property type="component" value="Unassembled WGS sequence"/>
</dbReference>
<dbReference type="EMBL" id="JAGYWB010000009">
    <property type="protein sequence ID" value="KAI0511634.1"/>
    <property type="molecule type" value="Genomic_DNA"/>
</dbReference>
<comment type="caution">
    <text evidence="1">The sequence shown here is derived from an EMBL/GenBank/DDBJ whole genome shotgun (WGS) entry which is preliminary data.</text>
</comment>
<dbReference type="AlphaFoldDB" id="A0A8T3BGV9"/>
<organism evidence="1 2">
    <name type="scientific">Dendrobium nobile</name>
    <name type="common">Orchid</name>
    <dbReference type="NCBI Taxonomy" id="94219"/>
    <lineage>
        <taxon>Eukaryota</taxon>
        <taxon>Viridiplantae</taxon>
        <taxon>Streptophyta</taxon>
        <taxon>Embryophyta</taxon>
        <taxon>Tracheophyta</taxon>
        <taxon>Spermatophyta</taxon>
        <taxon>Magnoliopsida</taxon>
        <taxon>Liliopsida</taxon>
        <taxon>Asparagales</taxon>
        <taxon>Orchidaceae</taxon>
        <taxon>Epidendroideae</taxon>
        <taxon>Malaxideae</taxon>
        <taxon>Dendrobiinae</taxon>
        <taxon>Dendrobium</taxon>
    </lineage>
</organism>
<proteinExistence type="predicted"/>